<dbReference type="PIRSF" id="PIRSF003113">
    <property type="entry name" value="BolA"/>
    <property type="match status" value="1"/>
</dbReference>
<evidence type="ECO:0000313" key="3">
    <source>
        <dbReference type="EMBL" id="RUO33459.1"/>
    </source>
</evidence>
<organism evidence="3 4">
    <name type="scientific">Aliidiomarina sanyensis</name>
    <dbReference type="NCBI Taxonomy" id="1249555"/>
    <lineage>
        <taxon>Bacteria</taxon>
        <taxon>Pseudomonadati</taxon>
        <taxon>Pseudomonadota</taxon>
        <taxon>Gammaproteobacteria</taxon>
        <taxon>Alteromonadales</taxon>
        <taxon>Idiomarinaceae</taxon>
        <taxon>Aliidiomarina</taxon>
    </lineage>
</organism>
<keyword evidence="4" id="KW-1185">Reference proteome</keyword>
<dbReference type="OrthoDB" id="9812890at2"/>
<proteinExistence type="inferred from homology"/>
<protein>
    <submittedName>
        <fullName evidence="3">Cell division protein BolA</fullName>
    </submittedName>
</protein>
<dbReference type="EMBL" id="PIPM01000005">
    <property type="protein sequence ID" value="RUO33459.1"/>
    <property type="molecule type" value="Genomic_DNA"/>
</dbReference>
<dbReference type="PANTHER" id="PTHR46229:SF4">
    <property type="entry name" value="ACID STRESS PROTEIN IBAG"/>
    <property type="match status" value="1"/>
</dbReference>
<dbReference type="GO" id="GO:0051301">
    <property type="term" value="P:cell division"/>
    <property type="evidence" value="ECO:0007669"/>
    <property type="project" value="UniProtKB-KW"/>
</dbReference>
<evidence type="ECO:0000313" key="4">
    <source>
        <dbReference type="Proteomes" id="UP000288405"/>
    </source>
</evidence>
<keyword evidence="3" id="KW-0132">Cell division</keyword>
<gene>
    <name evidence="3" type="ORF">CWE11_06340</name>
</gene>
<dbReference type="InterPro" id="IPR002634">
    <property type="entry name" value="BolA"/>
</dbReference>
<dbReference type="PANTHER" id="PTHR46229">
    <property type="entry name" value="BOLA TRANSCRIPTION REGULATOR"/>
    <property type="match status" value="1"/>
</dbReference>
<evidence type="ECO:0000256" key="1">
    <source>
        <dbReference type="ARBA" id="ARBA00005578"/>
    </source>
</evidence>
<dbReference type="RefSeq" id="WP_126776768.1">
    <property type="nucleotide sequence ID" value="NZ_PIPM01000005.1"/>
</dbReference>
<dbReference type="Gene3D" id="3.30.300.90">
    <property type="entry name" value="BolA-like"/>
    <property type="match status" value="1"/>
</dbReference>
<name>A0A432WIF2_9GAMM</name>
<comment type="caution">
    <text evidence="3">The sequence shown here is derived from an EMBL/GenBank/DDBJ whole genome shotgun (WGS) entry which is preliminary data.</text>
</comment>
<comment type="similarity">
    <text evidence="1 2">Belongs to the BolA/IbaG family.</text>
</comment>
<dbReference type="Proteomes" id="UP000288405">
    <property type="component" value="Unassembled WGS sequence"/>
</dbReference>
<keyword evidence="3" id="KW-0131">Cell cycle</keyword>
<dbReference type="InterPro" id="IPR050961">
    <property type="entry name" value="BolA/IbaG_stress_morph_reg"/>
</dbReference>
<dbReference type="SUPFAM" id="SSF82657">
    <property type="entry name" value="BolA-like"/>
    <property type="match status" value="1"/>
</dbReference>
<sequence length="85" mass="9696">MDPKEIEDILRAELALDEVHVKGEGSHYQVIAVSDMFAEMSRVKQQQTIYAPLKDKIADGTIHALSIKAFTPEKWRREKMLNMPG</sequence>
<reference evidence="3 4" key="1">
    <citation type="journal article" date="2011" name="Front. Microbiol.">
        <title>Genomic signatures of strain selection and enhancement in Bacillus atrophaeus var. globigii, a historical biowarfare simulant.</title>
        <authorList>
            <person name="Gibbons H.S."/>
            <person name="Broomall S.M."/>
            <person name="McNew L.A."/>
            <person name="Daligault H."/>
            <person name="Chapman C."/>
            <person name="Bruce D."/>
            <person name="Karavis M."/>
            <person name="Krepps M."/>
            <person name="McGregor P.A."/>
            <person name="Hong C."/>
            <person name="Park K.H."/>
            <person name="Akmal A."/>
            <person name="Feldman A."/>
            <person name="Lin J.S."/>
            <person name="Chang W.E."/>
            <person name="Higgs B.W."/>
            <person name="Demirev P."/>
            <person name="Lindquist J."/>
            <person name="Liem A."/>
            <person name="Fochler E."/>
            <person name="Read T.D."/>
            <person name="Tapia R."/>
            <person name="Johnson S."/>
            <person name="Bishop-Lilly K.A."/>
            <person name="Detter C."/>
            <person name="Han C."/>
            <person name="Sozhamannan S."/>
            <person name="Rosenzweig C.N."/>
            <person name="Skowronski E.W."/>
        </authorList>
    </citation>
    <scope>NUCLEOTIDE SEQUENCE [LARGE SCALE GENOMIC DNA]</scope>
    <source>
        <strain evidence="3 4">GYP-17</strain>
    </source>
</reference>
<accession>A0A432WIF2</accession>
<dbReference type="AlphaFoldDB" id="A0A432WIF2"/>
<evidence type="ECO:0000256" key="2">
    <source>
        <dbReference type="RuleBase" id="RU003860"/>
    </source>
</evidence>
<dbReference type="InterPro" id="IPR036065">
    <property type="entry name" value="BolA-like_sf"/>
</dbReference>
<dbReference type="Pfam" id="PF01722">
    <property type="entry name" value="BolA"/>
    <property type="match status" value="1"/>
</dbReference>